<protein>
    <submittedName>
        <fullName evidence="1">Uncharacterized protein</fullName>
    </submittedName>
</protein>
<dbReference type="AlphaFoldDB" id="A0A0D1YVL5"/>
<reference evidence="1 2" key="1">
    <citation type="submission" date="2015-01" db="EMBL/GenBank/DDBJ databases">
        <title>The Genome Sequence of Exophiala sideris CBS121828.</title>
        <authorList>
            <consortium name="The Broad Institute Genomics Platform"/>
            <person name="Cuomo C."/>
            <person name="de Hoog S."/>
            <person name="Gorbushina A."/>
            <person name="Stielow B."/>
            <person name="Teixiera M."/>
            <person name="Abouelleil A."/>
            <person name="Chapman S.B."/>
            <person name="Priest M."/>
            <person name="Young S.K."/>
            <person name="Wortman J."/>
            <person name="Nusbaum C."/>
            <person name="Birren B."/>
        </authorList>
    </citation>
    <scope>NUCLEOTIDE SEQUENCE [LARGE SCALE GENOMIC DNA]</scope>
    <source>
        <strain evidence="1 2">CBS 121828</strain>
    </source>
</reference>
<evidence type="ECO:0000313" key="2">
    <source>
        <dbReference type="Proteomes" id="UP000053599"/>
    </source>
</evidence>
<organism evidence="1 2">
    <name type="scientific">Exophiala sideris</name>
    <dbReference type="NCBI Taxonomy" id="1016849"/>
    <lineage>
        <taxon>Eukaryota</taxon>
        <taxon>Fungi</taxon>
        <taxon>Dikarya</taxon>
        <taxon>Ascomycota</taxon>
        <taxon>Pezizomycotina</taxon>
        <taxon>Eurotiomycetes</taxon>
        <taxon>Chaetothyriomycetidae</taxon>
        <taxon>Chaetothyriales</taxon>
        <taxon>Herpotrichiellaceae</taxon>
        <taxon>Exophiala</taxon>
    </lineage>
</organism>
<evidence type="ECO:0000313" key="1">
    <source>
        <dbReference type="EMBL" id="KIV85539.1"/>
    </source>
</evidence>
<dbReference type="EMBL" id="KN846951">
    <property type="protein sequence ID" value="KIV85539.1"/>
    <property type="molecule type" value="Genomic_DNA"/>
</dbReference>
<accession>A0A0D1YVL5</accession>
<dbReference type="Proteomes" id="UP000053599">
    <property type="component" value="Unassembled WGS sequence"/>
</dbReference>
<name>A0A0D1YVL5_9EURO</name>
<proteinExistence type="predicted"/>
<gene>
    <name evidence="1" type="ORF">PV11_01224</name>
</gene>
<dbReference type="HOGENOM" id="CLU_994102_0_0_1"/>
<sequence length="280" mass="31986">MESLLVIIAVKGAATSNSTSELYMAGDPYHPPPKACEVVSRWTTAWQRVKSTRLSTRLFDSRLLKSSLSSERSNPATLKTTPERDAIPRPAYEIKYQFPGDEPISDEKKLIRHQYAVLRDSHIRKAYEEGTKQYGIEDTEEDTAVRLWAALLEELRTVKRRHTQGDHPSEHRTVLDMWWATLQSRRMPLHPVVFFVVQPETAAIKYRKQRNRVERPQQRTWIAWRGRSSHVEQVILDGSAPTSFARRSLGEEVRPVVLGFACGNAVVKSLAVLVEEFIPG</sequence>